<reference evidence="2 3" key="1">
    <citation type="submission" date="2021-06" db="EMBL/GenBank/DDBJ databases">
        <authorList>
            <person name="Jeong J.W."/>
        </authorList>
    </citation>
    <scope>NUCLEOTIDE SEQUENCE [LARGE SCALE GENOMIC DNA]</scope>
    <source>
        <strain evidence="2 3">MMS21-TAE1-1</strain>
    </source>
</reference>
<protein>
    <submittedName>
        <fullName evidence="2">DUF4192 domain-containing protein</fullName>
    </submittedName>
</protein>
<name>A0ABS6I2B6_9MICC</name>
<evidence type="ECO:0000313" key="3">
    <source>
        <dbReference type="Proteomes" id="UP000824166"/>
    </source>
</evidence>
<keyword evidence="3" id="KW-1185">Reference proteome</keyword>
<dbReference type="InterPro" id="IPR025447">
    <property type="entry name" value="DUF4192"/>
</dbReference>
<comment type="caution">
    <text evidence="2">The sequence shown here is derived from an EMBL/GenBank/DDBJ whole genome shotgun (WGS) entry which is preliminary data.</text>
</comment>
<dbReference type="Pfam" id="PF13830">
    <property type="entry name" value="DUF4192"/>
    <property type="match status" value="2"/>
</dbReference>
<organism evidence="2 3">
    <name type="scientific">Paenarthrobacter aromaticivorans</name>
    <dbReference type="NCBI Taxonomy" id="2849150"/>
    <lineage>
        <taxon>Bacteria</taxon>
        <taxon>Bacillati</taxon>
        <taxon>Actinomycetota</taxon>
        <taxon>Actinomycetes</taxon>
        <taxon>Micrococcales</taxon>
        <taxon>Micrococcaceae</taxon>
        <taxon>Paenarthrobacter</taxon>
    </lineage>
</organism>
<evidence type="ECO:0000313" key="2">
    <source>
        <dbReference type="EMBL" id="MBU8865472.1"/>
    </source>
</evidence>
<gene>
    <name evidence="2" type="ORF">KSW38_04085</name>
</gene>
<evidence type="ECO:0000256" key="1">
    <source>
        <dbReference type="SAM" id="MobiDB-lite"/>
    </source>
</evidence>
<accession>A0ABS6I2B6</accession>
<sequence length="422" mass="45199">MTTKETLSIHQPEDILGYIPHLLGYWPEDSLVAITMQGKMLGAALRVDLPAPASNRMLADFGEHVLHYLAADTLADGVVLALYTGDGWEDGMVVTQTLPLLAELQETLGHADLPVRDAWLVGPEYWRGAFCFDQECCPAPGLPIEQIRNSRLSAEMVYRGSTIGASPRSKQNSPVPGRPGALDPAVSEAESDFAQRMRTSWRSGRCLDAVLAVWRQVLDNARIRPNSETLDLLTPQLVGFLRSTLAVPGWRDAVMIMAAAGTGSARAGAAAFGLCSSDDGSEPLPFDAGELALPPTDTHEGAGAALESNGMLSIYAYADILLGIEPVIPDWGQLDALQRVLSYLYVQGERGEIAAAALTLQGWIDWCKGSGSSAHACLMHANSASPGYRLAALLDEILGHGSICDWASRPESAWGTHKGSLR</sequence>
<dbReference type="EMBL" id="JAHOPC010000002">
    <property type="protein sequence ID" value="MBU8865472.1"/>
    <property type="molecule type" value="Genomic_DNA"/>
</dbReference>
<dbReference type="Proteomes" id="UP000824166">
    <property type="component" value="Unassembled WGS sequence"/>
</dbReference>
<proteinExistence type="predicted"/>
<feature type="region of interest" description="Disordered" evidence="1">
    <location>
        <begin position="163"/>
        <end position="189"/>
    </location>
</feature>
<dbReference type="RefSeq" id="WP_216923041.1">
    <property type="nucleotide sequence ID" value="NZ_JAHOPC010000002.1"/>
</dbReference>